<sequence>MSSALSEIQHHQPQSTKQKWWKVPLFNHKHHHKTTAAAAYHQQQQQQQPSRIFGTKLEDSLQTASVAISMIGSDQKAYIYGFIPVVVAKCGLYLKENGTHIEGIFRISGSTKRMKELQAIFDDPPFYGKDLDWKSNPNHSPDQHDTLESDLKPYFTIHDAANVLRRYLMCLPEPLISQSMYEDLKDVLKKFESDKPKQIKLFKSLLSTSIKPSTQYLLLYLLDLLSVFANRSDQNLMTANNLAVVFQPALCPANPTTTDKLNKIIYGGNHNSRHHQQATPTLTPHVDPSSNEPQSTNIQQESLAEQESIMKEVKQAQAVLEFLIIHQNHFVIGLRPQSKPLPNPTSRLSLQLAENEKNNLKDRSNQQQQWLSEESEPEAGSKQAALLTATPRPTSQRAKYPDQQGEEEEEEECSTLIEFRRQSDIKRSHTLPNNRNSPKPNHHIKNWNQILANSVGTPVPESDLSHPPPKYVAPPLLTNNHSPLHH</sequence>
<dbReference type="GO" id="GO:0060237">
    <property type="term" value="P:regulation of fungal-type cell wall organization"/>
    <property type="evidence" value="ECO:0007669"/>
    <property type="project" value="TreeGrafter"/>
</dbReference>
<evidence type="ECO:0000256" key="2">
    <source>
        <dbReference type="SAM" id="MobiDB-lite"/>
    </source>
</evidence>
<dbReference type="STRING" id="1165861.A0A0L0VFE2"/>
<dbReference type="InterPro" id="IPR000198">
    <property type="entry name" value="RhoGAP_dom"/>
</dbReference>
<feature type="region of interest" description="Disordered" evidence="2">
    <location>
        <begin position="357"/>
        <end position="486"/>
    </location>
</feature>
<dbReference type="InterPro" id="IPR008936">
    <property type="entry name" value="Rho_GTPase_activation_prot"/>
</dbReference>
<dbReference type="Pfam" id="PF00620">
    <property type="entry name" value="RhoGAP"/>
    <property type="match status" value="1"/>
</dbReference>
<dbReference type="PANTHER" id="PTHR15228:SF25">
    <property type="entry name" value="F-BAR DOMAIN-CONTAINING PROTEIN"/>
    <property type="match status" value="1"/>
</dbReference>
<name>A0A0L0VFE2_9BASI</name>
<feature type="compositionally biased region" description="Polar residues" evidence="2">
    <location>
        <begin position="446"/>
        <end position="456"/>
    </location>
</feature>
<evidence type="ECO:0000259" key="3">
    <source>
        <dbReference type="PROSITE" id="PS50238"/>
    </source>
</evidence>
<organism evidence="4 5">
    <name type="scientific">Puccinia striiformis f. sp. tritici PST-78</name>
    <dbReference type="NCBI Taxonomy" id="1165861"/>
    <lineage>
        <taxon>Eukaryota</taxon>
        <taxon>Fungi</taxon>
        <taxon>Dikarya</taxon>
        <taxon>Basidiomycota</taxon>
        <taxon>Pucciniomycotina</taxon>
        <taxon>Pucciniomycetes</taxon>
        <taxon>Pucciniales</taxon>
        <taxon>Pucciniaceae</taxon>
        <taxon>Puccinia</taxon>
    </lineage>
</organism>
<evidence type="ECO:0000256" key="1">
    <source>
        <dbReference type="ARBA" id="ARBA00022468"/>
    </source>
</evidence>
<dbReference type="InterPro" id="IPR051025">
    <property type="entry name" value="RhoGAP"/>
</dbReference>
<feature type="compositionally biased region" description="Polar residues" evidence="2">
    <location>
        <begin position="477"/>
        <end position="486"/>
    </location>
</feature>
<proteinExistence type="predicted"/>
<dbReference type="GO" id="GO:0005096">
    <property type="term" value="F:GTPase activator activity"/>
    <property type="evidence" value="ECO:0007669"/>
    <property type="project" value="UniProtKB-KW"/>
</dbReference>
<dbReference type="Gene3D" id="1.10.555.10">
    <property type="entry name" value="Rho GTPase activation protein"/>
    <property type="match status" value="1"/>
</dbReference>
<accession>A0A0L0VFE2</accession>
<feature type="compositionally biased region" description="Acidic residues" evidence="2">
    <location>
        <begin position="404"/>
        <end position="413"/>
    </location>
</feature>
<dbReference type="AlphaFoldDB" id="A0A0L0VFE2"/>
<feature type="compositionally biased region" description="Polar residues" evidence="2">
    <location>
        <begin position="277"/>
        <end position="303"/>
    </location>
</feature>
<feature type="region of interest" description="Disordered" evidence="2">
    <location>
        <begin position="269"/>
        <end position="303"/>
    </location>
</feature>
<dbReference type="GO" id="GO:0007165">
    <property type="term" value="P:signal transduction"/>
    <property type="evidence" value="ECO:0007669"/>
    <property type="project" value="InterPro"/>
</dbReference>
<dbReference type="PANTHER" id="PTHR15228">
    <property type="entry name" value="SPERMATHECAL PHYSIOLOGY VARIANT"/>
    <property type="match status" value="1"/>
</dbReference>
<dbReference type="SMART" id="SM00324">
    <property type="entry name" value="RhoGAP"/>
    <property type="match status" value="1"/>
</dbReference>
<evidence type="ECO:0000313" key="4">
    <source>
        <dbReference type="EMBL" id="KNE98000.1"/>
    </source>
</evidence>
<keyword evidence="1" id="KW-0343">GTPase activation</keyword>
<dbReference type="SUPFAM" id="SSF48350">
    <property type="entry name" value="GTPase activation domain, GAP"/>
    <property type="match status" value="1"/>
</dbReference>
<dbReference type="OrthoDB" id="3196451at2759"/>
<feature type="compositionally biased region" description="Basic and acidic residues" evidence="2">
    <location>
        <begin position="418"/>
        <end position="427"/>
    </location>
</feature>
<comment type="caution">
    <text evidence="4">The sequence shown here is derived from an EMBL/GenBank/DDBJ whole genome shotgun (WGS) entry which is preliminary data.</text>
</comment>
<protein>
    <recommendedName>
        <fullName evidence="3">Rho-GAP domain-containing protein</fullName>
    </recommendedName>
</protein>
<feature type="compositionally biased region" description="Polar residues" evidence="2">
    <location>
        <begin position="430"/>
        <end position="439"/>
    </location>
</feature>
<dbReference type="GO" id="GO:0005938">
    <property type="term" value="C:cell cortex"/>
    <property type="evidence" value="ECO:0007669"/>
    <property type="project" value="TreeGrafter"/>
</dbReference>
<evidence type="ECO:0000313" key="5">
    <source>
        <dbReference type="Proteomes" id="UP000054564"/>
    </source>
</evidence>
<gene>
    <name evidence="4" type="ORF">PSTG_08675</name>
</gene>
<dbReference type="PROSITE" id="PS50238">
    <property type="entry name" value="RHOGAP"/>
    <property type="match status" value="1"/>
</dbReference>
<dbReference type="Proteomes" id="UP000054564">
    <property type="component" value="Unassembled WGS sequence"/>
</dbReference>
<reference evidence="5" key="1">
    <citation type="submission" date="2014-03" db="EMBL/GenBank/DDBJ databases">
        <title>The Genome Sequence of Puccinia striiformis f. sp. tritici PST-78.</title>
        <authorList>
            <consortium name="The Broad Institute Genome Sequencing Platform"/>
            <person name="Cuomo C."/>
            <person name="Hulbert S."/>
            <person name="Chen X."/>
            <person name="Walker B."/>
            <person name="Young S.K."/>
            <person name="Zeng Q."/>
            <person name="Gargeya S."/>
            <person name="Fitzgerald M."/>
            <person name="Haas B."/>
            <person name="Abouelleil A."/>
            <person name="Alvarado L."/>
            <person name="Arachchi H.M."/>
            <person name="Berlin A.M."/>
            <person name="Chapman S.B."/>
            <person name="Goldberg J."/>
            <person name="Griggs A."/>
            <person name="Gujja S."/>
            <person name="Hansen M."/>
            <person name="Howarth C."/>
            <person name="Imamovic A."/>
            <person name="Larimer J."/>
            <person name="McCowan C."/>
            <person name="Montmayeur A."/>
            <person name="Murphy C."/>
            <person name="Neiman D."/>
            <person name="Pearson M."/>
            <person name="Priest M."/>
            <person name="Roberts A."/>
            <person name="Saif S."/>
            <person name="Shea T."/>
            <person name="Sisk P."/>
            <person name="Sykes S."/>
            <person name="Wortman J."/>
            <person name="Nusbaum C."/>
            <person name="Birren B."/>
        </authorList>
    </citation>
    <scope>NUCLEOTIDE SEQUENCE [LARGE SCALE GENOMIC DNA]</scope>
    <source>
        <strain evidence="5">race PST-78</strain>
    </source>
</reference>
<keyword evidence="5" id="KW-1185">Reference proteome</keyword>
<dbReference type="EMBL" id="AJIL01000061">
    <property type="protein sequence ID" value="KNE98000.1"/>
    <property type="molecule type" value="Genomic_DNA"/>
</dbReference>
<feature type="domain" description="Rho-GAP" evidence="3">
    <location>
        <begin position="55"/>
        <end position="331"/>
    </location>
</feature>